<reference evidence="1 2" key="1">
    <citation type="submission" date="2021-08" db="EMBL/GenBank/DDBJ databases">
        <title>Nocardioides bacterium WL0053 sp. nov., isolated from the sediment.</title>
        <authorList>
            <person name="Wang L."/>
            <person name="Zhang D."/>
            <person name="Zhang A."/>
        </authorList>
    </citation>
    <scope>NUCLEOTIDE SEQUENCE [LARGE SCALE GENOMIC DNA]</scope>
    <source>
        <strain evidence="1 2">WL0053</strain>
    </source>
</reference>
<keyword evidence="2" id="KW-1185">Reference proteome</keyword>
<dbReference type="RefSeq" id="WP_221026671.1">
    <property type="nucleotide sequence ID" value="NZ_JAIEZQ010000003.1"/>
</dbReference>
<accession>A0ABS7RTB7</accession>
<organism evidence="1 2">
    <name type="scientific">Nocardioides jiangsuensis</name>
    <dbReference type="NCBI Taxonomy" id="2866161"/>
    <lineage>
        <taxon>Bacteria</taxon>
        <taxon>Bacillati</taxon>
        <taxon>Actinomycetota</taxon>
        <taxon>Actinomycetes</taxon>
        <taxon>Propionibacteriales</taxon>
        <taxon>Nocardioidaceae</taxon>
        <taxon>Nocardioides</taxon>
    </lineage>
</organism>
<dbReference type="EMBL" id="JAIEZQ010000003">
    <property type="protein sequence ID" value="MBY9076897.1"/>
    <property type="molecule type" value="Genomic_DNA"/>
</dbReference>
<name>A0ABS7RTB7_9ACTN</name>
<evidence type="ECO:0008006" key="3">
    <source>
        <dbReference type="Google" id="ProtNLM"/>
    </source>
</evidence>
<evidence type="ECO:0000313" key="2">
    <source>
        <dbReference type="Proteomes" id="UP000754710"/>
    </source>
</evidence>
<evidence type="ECO:0000313" key="1">
    <source>
        <dbReference type="EMBL" id="MBY9076897.1"/>
    </source>
</evidence>
<dbReference type="Proteomes" id="UP000754710">
    <property type="component" value="Unassembled WGS sequence"/>
</dbReference>
<comment type="caution">
    <text evidence="1">The sequence shown here is derived from an EMBL/GenBank/DDBJ whole genome shotgun (WGS) entry which is preliminary data.</text>
</comment>
<gene>
    <name evidence="1" type="ORF">K1X13_18870</name>
</gene>
<protein>
    <recommendedName>
        <fullName evidence="3">Dihydrofolate reductase</fullName>
    </recommendedName>
</protein>
<proteinExistence type="predicted"/>
<sequence length="66" mass="7126">MATVLVDISLSLDGFVAGPADGLGRGLGVGGEPIHDWVLGAPPRLEQRRVRASPYATHIRYRLSWT</sequence>